<evidence type="ECO:0000256" key="7">
    <source>
        <dbReference type="ARBA" id="ARBA00022833"/>
    </source>
</evidence>
<dbReference type="GO" id="GO:0005886">
    <property type="term" value="C:plasma membrane"/>
    <property type="evidence" value="ECO:0007669"/>
    <property type="project" value="TreeGrafter"/>
</dbReference>
<feature type="binding site" evidence="19">
    <location>
        <position position="394"/>
    </location>
    <ligand>
        <name>Zn(2+)</name>
        <dbReference type="ChEBI" id="CHEBI:29105"/>
        <label>2</label>
        <note>catalytic</note>
    </ligand>
</feature>
<feature type="active site" description="Proton donor 1" evidence="13">
    <location>
        <position position="520"/>
    </location>
</feature>
<feature type="binding site" evidence="19">
    <location>
        <position position="418"/>
    </location>
    <ligand>
        <name>Zn(2+)</name>
        <dbReference type="ChEBI" id="CHEBI:29105"/>
        <label>2</label>
        <note>catalytic</note>
    </ligand>
</feature>
<feature type="binding site" evidence="15">
    <location>
        <position position="231"/>
    </location>
    <ligand>
        <name>chloride</name>
        <dbReference type="ChEBI" id="CHEBI:17996"/>
        <label>1</label>
    </ligand>
</feature>
<feature type="disulfide bond" evidence="17">
    <location>
        <begin position="549"/>
        <end position="561"/>
    </location>
</feature>
<evidence type="ECO:0000256" key="10">
    <source>
        <dbReference type="ARBA" id="ARBA00023180"/>
    </source>
</evidence>
<feature type="active site" description="Proton donor 2" evidence="18">
    <location>
        <position position="520"/>
    </location>
</feature>
<keyword evidence="6 21" id="KW-0378">Hydrolase</keyword>
<dbReference type="Pfam" id="PF01401">
    <property type="entry name" value="Peptidase_M2"/>
    <property type="match status" value="1"/>
</dbReference>
<keyword evidence="2 21" id="KW-0121">Carboxypeptidase</keyword>
<feature type="glycosylation site" description="N-linked (GlcNAc...) asparagine; partial" evidence="14">
    <location>
        <position position="344"/>
    </location>
</feature>
<evidence type="ECO:0000256" key="21">
    <source>
        <dbReference type="RuleBase" id="RU361144"/>
    </source>
</evidence>
<feature type="binding site" evidence="16">
    <location>
        <position position="418"/>
    </location>
    <ligand>
        <name>Zn(2+)</name>
        <dbReference type="ChEBI" id="CHEBI:29105"/>
        <label>1</label>
        <note>catalytic</note>
    </ligand>
</feature>
<dbReference type="OMA" id="HIWVEWR"/>
<evidence type="ECO:0000256" key="20">
    <source>
        <dbReference type="PROSITE-ProRule" id="PRU01355"/>
    </source>
</evidence>
<evidence type="ECO:0000256" key="16">
    <source>
        <dbReference type="PIRSR" id="PIRSR601548-3"/>
    </source>
</evidence>
<dbReference type="GO" id="GO:0008241">
    <property type="term" value="F:peptidyl-dipeptidase activity"/>
    <property type="evidence" value="ECO:0007669"/>
    <property type="project" value="UniProtKB-EC"/>
</dbReference>
<keyword evidence="7 16" id="KW-0862">Zinc</keyword>
<feature type="glycosylation site" description="N-linked (GlcNAc...) asparagine" evidence="14">
    <location>
        <position position="79"/>
    </location>
</feature>
<feature type="disulfide bond" evidence="17 20">
    <location>
        <begin position="359"/>
        <end position="377"/>
    </location>
</feature>
<organism evidence="22 23">
    <name type="scientific">Biomphalaria glabrata</name>
    <name type="common">Bloodfluke planorb</name>
    <name type="synonym">Freshwater snail</name>
    <dbReference type="NCBI Taxonomy" id="6526"/>
    <lineage>
        <taxon>Eukaryota</taxon>
        <taxon>Metazoa</taxon>
        <taxon>Spiralia</taxon>
        <taxon>Lophotrochozoa</taxon>
        <taxon>Mollusca</taxon>
        <taxon>Gastropoda</taxon>
        <taxon>Heterobranchia</taxon>
        <taxon>Euthyneura</taxon>
        <taxon>Panpulmonata</taxon>
        <taxon>Hygrophila</taxon>
        <taxon>Lymnaeoidea</taxon>
        <taxon>Planorbidae</taxon>
        <taxon>Biomphalaria</taxon>
    </lineage>
</organism>
<comment type="cofactor">
    <cofactor evidence="21">
        <name>Zn(2+)</name>
        <dbReference type="ChEBI" id="CHEBI:29105"/>
    </cofactor>
    <text evidence="21">Binds 1 zinc ion per subunit.</text>
</comment>
<keyword evidence="3 21" id="KW-0645">Protease</keyword>
<keyword evidence="8 21" id="KW-0482">Metalloprotease</keyword>
<dbReference type="PANTHER" id="PTHR10514">
    <property type="entry name" value="ANGIOTENSIN-CONVERTING ENZYME"/>
    <property type="match status" value="1"/>
</dbReference>
<evidence type="ECO:0000256" key="4">
    <source>
        <dbReference type="ARBA" id="ARBA00022723"/>
    </source>
</evidence>
<dbReference type="EC" id="3.4.-.-" evidence="21"/>
<keyword evidence="9 17" id="KW-1015">Disulfide bond</keyword>
<feature type="disulfide bond" evidence="17">
    <location>
        <begin position="159"/>
        <end position="165"/>
    </location>
</feature>
<dbReference type="SUPFAM" id="SSF55486">
    <property type="entry name" value="Metalloproteases ('zincins'), catalytic domain"/>
    <property type="match status" value="1"/>
</dbReference>
<proteinExistence type="inferred from homology"/>
<evidence type="ECO:0000256" key="18">
    <source>
        <dbReference type="PIRSR" id="PIRSR601548-6"/>
    </source>
</evidence>
<feature type="binding site" evidence="19">
    <location>
        <position position="390"/>
    </location>
    <ligand>
        <name>Zn(2+)</name>
        <dbReference type="ChEBI" id="CHEBI:29105"/>
        <label>2</label>
        <note>catalytic</note>
    </ligand>
</feature>
<keyword evidence="22" id="KW-1185">Reference proteome</keyword>
<dbReference type="GeneID" id="106073291"/>
<feature type="active site" description="Proton acceptor 2" evidence="18">
    <location>
        <position position="391"/>
    </location>
</feature>
<dbReference type="GO" id="GO:0046872">
    <property type="term" value="F:metal ion binding"/>
    <property type="evidence" value="ECO:0007669"/>
    <property type="project" value="UniProtKB-KW"/>
</dbReference>
<evidence type="ECO:0000256" key="8">
    <source>
        <dbReference type="ARBA" id="ARBA00023049"/>
    </source>
</evidence>
<feature type="active site" description="Proton acceptor 1" evidence="13">
    <location>
        <position position="391"/>
    </location>
</feature>
<evidence type="ECO:0000256" key="14">
    <source>
        <dbReference type="PIRSR" id="PIRSR601548-10"/>
    </source>
</evidence>
<name>A0A9W2YE58_BIOGL</name>
<evidence type="ECO:0000256" key="9">
    <source>
        <dbReference type="ARBA" id="ARBA00023157"/>
    </source>
</evidence>
<evidence type="ECO:0000313" key="22">
    <source>
        <dbReference type="Proteomes" id="UP001165740"/>
    </source>
</evidence>
<protein>
    <recommendedName>
        <fullName evidence="12 21">Angiotensin-converting enzyme</fullName>
        <ecNumber evidence="21">3.4.-.-</ecNumber>
    </recommendedName>
</protein>
<evidence type="ECO:0000256" key="17">
    <source>
        <dbReference type="PIRSR" id="PIRSR601548-4"/>
    </source>
</evidence>
<dbReference type="PANTHER" id="PTHR10514:SF27">
    <property type="entry name" value="ANGIOTENSIN-CONVERTING ENZYME"/>
    <property type="match status" value="1"/>
</dbReference>
<dbReference type="AlphaFoldDB" id="A0A9W2YE58"/>
<reference evidence="23" key="1">
    <citation type="submission" date="2025-08" db="UniProtKB">
        <authorList>
            <consortium name="RefSeq"/>
        </authorList>
    </citation>
    <scope>IDENTIFICATION</scope>
</reference>
<dbReference type="GO" id="GO:0004180">
    <property type="term" value="F:carboxypeptidase activity"/>
    <property type="evidence" value="ECO:0007669"/>
    <property type="project" value="UniProtKB-KW"/>
</dbReference>
<dbReference type="Proteomes" id="UP001165740">
    <property type="component" value="Chromosome 1"/>
</dbReference>
<dbReference type="RefSeq" id="XP_055861018.1">
    <property type="nucleotide sequence ID" value="XM_056005043.1"/>
</dbReference>
<evidence type="ECO:0000256" key="5">
    <source>
        <dbReference type="ARBA" id="ARBA00022729"/>
    </source>
</evidence>
<feature type="binding site" evidence="16">
    <location>
        <position position="394"/>
    </location>
    <ligand>
        <name>Zn(2+)</name>
        <dbReference type="ChEBI" id="CHEBI:29105"/>
        <label>1</label>
        <note>catalytic</note>
    </ligand>
</feature>
<dbReference type="GO" id="GO:0008237">
    <property type="term" value="F:metallopeptidase activity"/>
    <property type="evidence" value="ECO:0007669"/>
    <property type="project" value="UniProtKB-KW"/>
</dbReference>
<accession>A0A9W2YE58</accession>
<evidence type="ECO:0000256" key="1">
    <source>
        <dbReference type="ARBA" id="ARBA00008139"/>
    </source>
</evidence>
<evidence type="ECO:0000256" key="3">
    <source>
        <dbReference type="ARBA" id="ARBA00022670"/>
    </source>
</evidence>
<dbReference type="PROSITE" id="PS52011">
    <property type="entry name" value="PEPTIDASE_M2"/>
    <property type="match status" value="1"/>
</dbReference>
<evidence type="ECO:0000256" key="12">
    <source>
        <dbReference type="ARBA" id="ARBA00039858"/>
    </source>
</evidence>
<keyword evidence="5" id="KW-0732">Signal</keyword>
<comment type="caution">
    <text evidence="20">Lacks conserved residue(s) required for the propagation of feature annotation.</text>
</comment>
<dbReference type="CDD" id="cd06461">
    <property type="entry name" value="M2_ACE"/>
    <property type="match status" value="1"/>
</dbReference>
<evidence type="ECO:0000256" key="19">
    <source>
        <dbReference type="PIRSR" id="PIRSR601548-8"/>
    </source>
</evidence>
<comment type="similarity">
    <text evidence="1 20 21">Belongs to the peptidase M2 family.</text>
</comment>
<evidence type="ECO:0000256" key="6">
    <source>
        <dbReference type="ARBA" id="ARBA00022801"/>
    </source>
</evidence>
<gene>
    <name evidence="23" type="primary">LOC106073291</name>
</gene>
<feature type="binding site" evidence="16">
    <location>
        <position position="390"/>
    </location>
    <ligand>
        <name>Zn(2+)</name>
        <dbReference type="ChEBI" id="CHEBI:29105"/>
        <label>1</label>
        <note>catalytic</note>
    </ligand>
</feature>
<dbReference type="OrthoDB" id="10029630at2759"/>
<sequence>MKKMSRMKQSATSFQNRVMSLTSKALFTLVCFPFVLAGVSSQVLINDSQAIQDFLLDYNTRAGLIAYDLTEATWNFNTNLTDYNQNITLDKQLKWDQFLQEAASNATGYDTSVMSEADKRQFHIIKDIGISAQTNETKLKRLNKILSDMESIYSTAKVCLNSTNCVPLDPDLTKIMAESRDYQLLLDVWKGWSDASGRKMKDLYPEYVELSNEAVQLLGYTDTGAYWRSKYETPTFEEDVLGLYNQLRPLYEQLHAYVRRKLKAIYGSDNFPASGHIPAHILGNMWAQEWDNLIKELSPYPKKPTFDVTDEMIRQNYTALKIFQTADSFFQSLGLIPMPPEFWNKSVFERPADGREIVCHASAWDFNNGKDFRIKQCTVVNSKDFNTAHHEMGHIEYFLQYANQPIAFRDGANPGFHEAVGDTISLSVNTPEHMYAIGLLKESIEDKKSDINYLMSMALEKIAFLPFGYLIDQWRWKVFRGDITPDKYNEEWWNLRCRYQGIFPPVARSSDDFDPGAKYHIPANYPYISFLSSYFVSFVIQFQFHKALCDEAGYKGPLHRCDIYNNTKAGKKLSDMLQLGRSQPWPVAMKIMTGQTKMDAQPLMDYFKPLINFLKKENGEDIGWQPNCPSY</sequence>
<dbReference type="PRINTS" id="PR00791">
    <property type="entry name" value="PEPDIPTASEA"/>
</dbReference>
<comment type="catalytic activity">
    <reaction evidence="11">
        <text>Release of a C-terminal dipeptide, oligopeptide-|-Xaa-Yaa, when Xaa is not Pro, and Yaa is neither Asp nor Glu. Thus, conversion of angiotensin I to angiotensin II, with increase in vasoconstrictor activity, but no action on angiotensin II.</text>
        <dbReference type="EC" id="3.4.15.1"/>
    </reaction>
</comment>
<dbReference type="FunFam" id="1.10.1370.30:FF:000004">
    <property type="entry name" value="Angiotensin-converting enzyme"/>
    <property type="match status" value="1"/>
</dbReference>
<evidence type="ECO:0000313" key="23">
    <source>
        <dbReference type="RefSeq" id="XP_055861018.1"/>
    </source>
</evidence>
<keyword evidence="10 14" id="KW-0325">Glycoprotein</keyword>
<evidence type="ECO:0000256" key="2">
    <source>
        <dbReference type="ARBA" id="ARBA00022645"/>
    </source>
</evidence>
<evidence type="ECO:0000256" key="15">
    <source>
        <dbReference type="PIRSR" id="PIRSR601548-2"/>
    </source>
</evidence>
<evidence type="ECO:0000256" key="11">
    <source>
        <dbReference type="ARBA" id="ARBA00036868"/>
    </source>
</evidence>
<dbReference type="InterPro" id="IPR001548">
    <property type="entry name" value="Peptidase_M2"/>
</dbReference>
<evidence type="ECO:0000256" key="13">
    <source>
        <dbReference type="PIRSR" id="PIRSR601548-1"/>
    </source>
</evidence>
<dbReference type="GO" id="GO:0006508">
    <property type="term" value="P:proteolysis"/>
    <property type="evidence" value="ECO:0007669"/>
    <property type="project" value="UniProtKB-KW"/>
</dbReference>
<keyword evidence="4 16" id="KW-0479">Metal-binding</keyword>